<evidence type="ECO:0000256" key="7">
    <source>
        <dbReference type="RuleBase" id="RU004182"/>
    </source>
</evidence>
<evidence type="ECO:0000256" key="3">
    <source>
        <dbReference type="ARBA" id="ARBA00022827"/>
    </source>
</evidence>
<dbReference type="InterPro" id="IPR036134">
    <property type="entry name" value="Crypto/Photolyase_FAD-like_sf"/>
</dbReference>
<keyword evidence="3 5" id="KW-0274">FAD</keyword>
<feature type="binding site" evidence="5">
    <location>
        <position position="214"/>
    </location>
    <ligand>
        <name>FAD</name>
        <dbReference type="ChEBI" id="CHEBI:57692"/>
    </ligand>
</feature>
<protein>
    <submittedName>
        <fullName evidence="9">Deoxyribodipyrimidine photo-lyase</fullName>
    </submittedName>
</protein>
<feature type="binding site" evidence="5">
    <location>
        <begin position="226"/>
        <end position="230"/>
    </location>
    <ligand>
        <name>FAD</name>
        <dbReference type="ChEBI" id="CHEBI:57692"/>
    </ligand>
</feature>
<dbReference type="InterPro" id="IPR006050">
    <property type="entry name" value="DNA_photolyase_N"/>
</dbReference>
<dbReference type="InterPro" id="IPR036155">
    <property type="entry name" value="Crypto/Photolyase_N_sf"/>
</dbReference>
<accession>A0A930YU60</accession>
<organism evidence="9 10">
    <name type="scientific">Planobacterium oryzisoli</name>
    <dbReference type="NCBI Taxonomy" id="2771435"/>
    <lineage>
        <taxon>Bacteria</taxon>
        <taxon>Pseudomonadati</taxon>
        <taxon>Bacteroidota</taxon>
        <taxon>Flavobacteriia</taxon>
        <taxon>Flavobacteriales</taxon>
        <taxon>Weeksellaceae</taxon>
        <taxon>Chryseobacterium group</taxon>
        <taxon>Chryseobacterium</taxon>
    </lineage>
</organism>
<dbReference type="PROSITE" id="PS00394">
    <property type="entry name" value="DNA_PHOTOLYASES_1_1"/>
    <property type="match status" value="1"/>
</dbReference>
<dbReference type="GO" id="GO:0006950">
    <property type="term" value="P:response to stress"/>
    <property type="evidence" value="ECO:0007669"/>
    <property type="project" value="UniProtKB-ARBA"/>
</dbReference>
<dbReference type="PANTHER" id="PTHR11455">
    <property type="entry name" value="CRYPTOCHROME"/>
    <property type="match status" value="1"/>
</dbReference>
<comment type="similarity">
    <text evidence="7">Belongs to the DNA photolyase family.</text>
</comment>
<name>A0A930YU60_9FLAO</name>
<dbReference type="GO" id="GO:0003904">
    <property type="term" value="F:deoxyribodipyrimidine photo-lyase activity"/>
    <property type="evidence" value="ECO:0007669"/>
    <property type="project" value="TreeGrafter"/>
</dbReference>
<gene>
    <name evidence="9" type="ORF">IC612_01270</name>
</gene>
<keyword evidence="10" id="KW-1185">Reference proteome</keyword>
<feature type="binding site" evidence="5">
    <location>
        <position position="254"/>
    </location>
    <ligand>
        <name>FAD</name>
        <dbReference type="ChEBI" id="CHEBI:57692"/>
    </ligand>
</feature>
<dbReference type="Proteomes" id="UP000694480">
    <property type="component" value="Unassembled WGS sequence"/>
</dbReference>
<keyword evidence="2 5" id="KW-0285">Flavoprotein</keyword>
<dbReference type="AlphaFoldDB" id="A0A930YU60"/>
<dbReference type="EMBL" id="JADKYY010000001">
    <property type="protein sequence ID" value="MBF5026425.1"/>
    <property type="molecule type" value="Genomic_DNA"/>
</dbReference>
<dbReference type="PROSITE" id="PS00691">
    <property type="entry name" value="DNA_PHOTOLYASES_1_2"/>
    <property type="match status" value="1"/>
</dbReference>
<evidence type="ECO:0000259" key="8">
    <source>
        <dbReference type="PROSITE" id="PS51645"/>
    </source>
</evidence>
<dbReference type="GO" id="GO:0006139">
    <property type="term" value="P:nucleobase-containing compound metabolic process"/>
    <property type="evidence" value="ECO:0007669"/>
    <property type="project" value="UniProtKB-ARBA"/>
</dbReference>
<evidence type="ECO:0000256" key="6">
    <source>
        <dbReference type="PIRSR" id="PIRSR602081-2"/>
    </source>
</evidence>
<comment type="cofactor">
    <cofactor evidence="1">
        <name>(6R)-5,10-methylene-5,6,7,8-tetrahydrofolate</name>
        <dbReference type="ChEBI" id="CHEBI:15636"/>
    </cofactor>
</comment>
<dbReference type="InterPro" id="IPR002081">
    <property type="entry name" value="Cryptochrome/DNA_photolyase_1"/>
</dbReference>
<proteinExistence type="inferred from homology"/>
<dbReference type="InterPro" id="IPR018394">
    <property type="entry name" value="DNA_photolyase_1_CS_C"/>
</dbReference>
<dbReference type="InterPro" id="IPR014729">
    <property type="entry name" value="Rossmann-like_a/b/a_fold"/>
</dbReference>
<keyword evidence="4 7" id="KW-0157">Chromophore</keyword>
<dbReference type="Gene3D" id="3.40.50.620">
    <property type="entry name" value="HUPs"/>
    <property type="match status" value="1"/>
</dbReference>
<comment type="cofactor">
    <cofactor evidence="5">
        <name>FAD</name>
        <dbReference type="ChEBI" id="CHEBI:57692"/>
    </cofactor>
    <text evidence="5">Binds 1 FAD per subunit.</text>
</comment>
<dbReference type="PRINTS" id="PR00147">
    <property type="entry name" value="DNAPHOTLYASE"/>
</dbReference>
<sequence>MSGKVNIVWLRRDLRLEDNHALSLALRGKYPVLVVFLFDRIILDQLPDKNDARVSFIYRQIEFLKRELQQYGSDLLVGDTTPELFFEQLSKRFTIHSLFYNRDYEPYAVDRDRKIDHWAHGKGIESISLKDHVVLEPQEIRKPDHTAYSVFTPYYKKWREKLADGPLTRYPFQTNNLLKTTPLPLKSLQDLGFKYNPLESTFKRHIGDFSAIHYEQNRDFPAKNATSRLSTALRFGTVSIRSLVVQALKENEVFLKELAWREFFISILHLYPHVVTRSFKPQYDAITWRNDLKEFELWQKGLTGYPLVDAAMRELNETGYMHNRMRMVAASFLCKHLLIDWRWGESYFAQKLMDYELASNNGNWQWVAGSGCDAAPYFRVFNPYSQQEKFDPQLTYTRRWVRELGSSKYPKPIVEHSIARDRALQTYKEGLASFSS</sequence>
<dbReference type="InterPro" id="IPR005101">
    <property type="entry name" value="Cryptochr/Photolyase_FAD-bd"/>
</dbReference>
<feature type="site" description="Electron transfer via tryptophanyl radical" evidence="6">
    <location>
        <position position="341"/>
    </location>
</feature>
<dbReference type="Pfam" id="PF03441">
    <property type="entry name" value="FAD_binding_7"/>
    <property type="match status" value="1"/>
</dbReference>
<dbReference type="PROSITE" id="PS51645">
    <property type="entry name" value="PHR_CRY_ALPHA_BETA"/>
    <property type="match status" value="1"/>
</dbReference>
<evidence type="ECO:0000256" key="2">
    <source>
        <dbReference type="ARBA" id="ARBA00022630"/>
    </source>
</evidence>
<evidence type="ECO:0000313" key="10">
    <source>
        <dbReference type="Proteomes" id="UP000694480"/>
    </source>
</evidence>
<evidence type="ECO:0000256" key="4">
    <source>
        <dbReference type="ARBA" id="ARBA00022991"/>
    </source>
</evidence>
<dbReference type="Gene3D" id="1.10.579.10">
    <property type="entry name" value="DNA Cyclobutane Dipyrimidine Photolyase, subunit A, domain 3"/>
    <property type="match status" value="1"/>
</dbReference>
<dbReference type="GO" id="GO:0009416">
    <property type="term" value="P:response to light stimulus"/>
    <property type="evidence" value="ECO:0007669"/>
    <property type="project" value="TreeGrafter"/>
</dbReference>
<evidence type="ECO:0000256" key="5">
    <source>
        <dbReference type="PIRSR" id="PIRSR602081-1"/>
    </source>
</evidence>
<reference evidence="9" key="1">
    <citation type="submission" date="2020-11" db="EMBL/GenBank/DDBJ databases">
        <title>Genome seq and assembly of Planobacterium sp.</title>
        <authorList>
            <person name="Chhetri G."/>
        </authorList>
    </citation>
    <scope>NUCLEOTIDE SEQUENCE</scope>
    <source>
        <strain evidence="9">GCR5</strain>
    </source>
</reference>
<evidence type="ECO:0000313" key="9">
    <source>
        <dbReference type="EMBL" id="MBF5026425.1"/>
    </source>
</evidence>
<dbReference type="SUPFAM" id="SSF48173">
    <property type="entry name" value="Cryptochrome/photolyase FAD-binding domain"/>
    <property type="match status" value="1"/>
</dbReference>
<feature type="site" description="Electron transfer via tryptophanyl radical" evidence="6">
    <location>
        <position position="364"/>
    </location>
</feature>
<feature type="domain" description="Photolyase/cryptochrome alpha/beta" evidence="8">
    <location>
        <begin position="4"/>
        <end position="134"/>
    </location>
</feature>
<dbReference type="GO" id="GO:0071949">
    <property type="term" value="F:FAD binding"/>
    <property type="evidence" value="ECO:0007669"/>
    <property type="project" value="TreeGrafter"/>
</dbReference>
<feature type="site" description="Electron transfer via tryptophanyl radical" evidence="6">
    <location>
        <position position="288"/>
    </location>
</feature>
<dbReference type="Gene3D" id="1.25.40.80">
    <property type="match status" value="1"/>
</dbReference>
<dbReference type="PANTHER" id="PTHR11455:SF9">
    <property type="entry name" value="CRYPTOCHROME CIRCADIAN CLOCK 5 ISOFORM X1"/>
    <property type="match status" value="1"/>
</dbReference>
<evidence type="ECO:0000256" key="1">
    <source>
        <dbReference type="ARBA" id="ARBA00001932"/>
    </source>
</evidence>
<dbReference type="RefSeq" id="WP_194738350.1">
    <property type="nucleotide sequence ID" value="NZ_JADKYY010000001.1"/>
</dbReference>
<dbReference type="GO" id="GO:0003677">
    <property type="term" value="F:DNA binding"/>
    <property type="evidence" value="ECO:0007669"/>
    <property type="project" value="TreeGrafter"/>
</dbReference>
<dbReference type="Pfam" id="PF00875">
    <property type="entry name" value="DNA_photolyase"/>
    <property type="match status" value="1"/>
</dbReference>
<comment type="caution">
    <text evidence="9">The sequence shown here is derived from an EMBL/GenBank/DDBJ whole genome shotgun (WGS) entry which is preliminary data.</text>
</comment>
<dbReference type="SUPFAM" id="SSF52425">
    <property type="entry name" value="Cryptochrome/photolyase, N-terminal domain"/>
    <property type="match status" value="1"/>
</dbReference>
<feature type="binding site" evidence="5">
    <location>
        <begin position="257"/>
        <end position="264"/>
    </location>
    <ligand>
        <name>FAD</name>
        <dbReference type="ChEBI" id="CHEBI:57692"/>
    </ligand>
</feature>